<dbReference type="Proteomes" id="UP000307517">
    <property type="component" value="Unassembled WGS sequence"/>
</dbReference>
<accession>A0AB74IB20</accession>
<feature type="region of interest" description="Disordered" evidence="1">
    <location>
        <begin position="66"/>
        <end position="105"/>
    </location>
</feature>
<name>A0AB74IB20_LACRH</name>
<keyword evidence="2" id="KW-0472">Membrane</keyword>
<evidence type="ECO:0000313" key="4">
    <source>
        <dbReference type="Proteomes" id="UP000307517"/>
    </source>
</evidence>
<feature type="compositionally biased region" description="Basic and acidic residues" evidence="1">
    <location>
        <begin position="70"/>
        <end position="79"/>
    </location>
</feature>
<gene>
    <name evidence="3" type="ORF">E6L36_05350</name>
</gene>
<dbReference type="AntiFam" id="ANF00266">
    <property type="entry name" value="DNA repeat translations related to WP_020751851.1"/>
</dbReference>
<proteinExistence type="predicted"/>
<protein>
    <submittedName>
        <fullName evidence="3">ATP-dependent nuclease subunit B</fullName>
    </submittedName>
</protein>
<organism evidence="3 4">
    <name type="scientific">Lacticaseibacillus rhamnosus</name>
    <name type="common">Lactobacillus rhamnosus</name>
    <dbReference type="NCBI Taxonomy" id="47715"/>
    <lineage>
        <taxon>Bacteria</taxon>
        <taxon>Bacillati</taxon>
        <taxon>Bacillota</taxon>
        <taxon>Bacilli</taxon>
        <taxon>Lactobacillales</taxon>
        <taxon>Lactobacillaceae</taxon>
        <taxon>Lacticaseibacillus</taxon>
    </lineage>
</organism>
<keyword evidence="2" id="KW-0812">Transmembrane</keyword>
<dbReference type="NCBIfam" id="NF040509">
    <property type="entry name" value="Lacto_palin_RPT"/>
    <property type="match status" value="1"/>
</dbReference>
<evidence type="ECO:0000256" key="2">
    <source>
        <dbReference type="SAM" id="Phobius"/>
    </source>
</evidence>
<keyword evidence="2" id="KW-1133">Transmembrane helix</keyword>
<dbReference type="EMBL" id="SSHM01000001">
    <property type="protein sequence ID" value="THC79879.1"/>
    <property type="molecule type" value="Genomic_DNA"/>
</dbReference>
<reference evidence="3 4" key="1">
    <citation type="submission" date="2019-04" db="EMBL/GenBank/DDBJ databases">
        <title>Genome Announcement to Ensure Probiotic Safety of Lactobacillus rhamnosus UBLR-58.</title>
        <authorList>
            <person name="Sulthana A."/>
            <person name="Lakshmi S.G."/>
            <person name="Madempudi R.S."/>
        </authorList>
    </citation>
    <scope>NUCLEOTIDE SEQUENCE [LARGE SCALE GENOMIC DNA]</scope>
    <source>
        <strain evidence="3 4">UBLR-58</strain>
    </source>
</reference>
<evidence type="ECO:0000256" key="1">
    <source>
        <dbReference type="SAM" id="MobiDB-lite"/>
    </source>
</evidence>
<sequence length="105" mass="11529">MPDFTVDIWGEIFVIGWLLTASGGLNVTMRWPKTGVYGRKTATRAEALFFGQSVNFILLSITRSPAQGSECKDLERDGQGRAITPEAAYTPIPNRAGSRSHKKSQ</sequence>
<feature type="transmembrane region" description="Helical" evidence="2">
    <location>
        <begin position="12"/>
        <end position="31"/>
    </location>
</feature>
<evidence type="ECO:0000313" key="3">
    <source>
        <dbReference type="EMBL" id="THC79879.1"/>
    </source>
</evidence>
<dbReference type="AlphaFoldDB" id="A0AB74IB20"/>
<comment type="caution">
    <text evidence="3">The sequence shown here is derived from an EMBL/GenBank/DDBJ whole genome shotgun (WGS) entry which is preliminary data.</text>
</comment>
<dbReference type="RefSeq" id="WP_005693024.1">
    <property type="nucleotide sequence ID" value="NZ_CABFNJ010000046.1"/>
</dbReference>